<dbReference type="Gene3D" id="3.80.10.10">
    <property type="entry name" value="Ribonuclease Inhibitor"/>
    <property type="match status" value="2"/>
</dbReference>
<feature type="region of interest" description="Disordered" evidence="3">
    <location>
        <begin position="22"/>
        <end position="76"/>
    </location>
</feature>
<comment type="function">
    <text evidence="1">May act as a substrate-specific adapter of an E3 ubiquitin-protein ligase complex (CUL3-RBX1-BTB) which mediates the ubiquitination and subsequent proteasomal degradation of target proteins.</text>
</comment>
<reference evidence="5 6" key="1">
    <citation type="submission" date="2021-05" db="EMBL/GenBank/DDBJ databases">
        <title>Genome Assembly of Synthetic Allotetraploid Brassica napus Reveals Homoeologous Exchanges between Subgenomes.</title>
        <authorList>
            <person name="Davis J.T."/>
        </authorList>
    </citation>
    <scope>NUCLEOTIDE SEQUENCE [LARGE SCALE GENOMIC DNA]</scope>
    <source>
        <strain evidence="6">cv. Da-Ae</strain>
        <tissue evidence="5">Seedling</tissue>
    </source>
</reference>
<comment type="similarity">
    <text evidence="2">Belongs to the GeBP family.</text>
</comment>
<keyword evidence="6" id="KW-1185">Reference proteome</keyword>
<dbReference type="SMART" id="SM00367">
    <property type="entry name" value="LRR_CC"/>
    <property type="match status" value="6"/>
</dbReference>
<evidence type="ECO:0000256" key="2">
    <source>
        <dbReference type="ARBA" id="ARBA00010820"/>
    </source>
</evidence>
<dbReference type="PANTHER" id="PTHR13318">
    <property type="entry name" value="PARTNER OF PAIRED, ISOFORM B-RELATED"/>
    <property type="match status" value="1"/>
</dbReference>
<feature type="domain" description="BACK" evidence="4">
    <location>
        <begin position="650"/>
        <end position="758"/>
    </location>
</feature>
<dbReference type="InterPro" id="IPR006553">
    <property type="entry name" value="Leu-rich_rpt_Cys-con_subtyp"/>
</dbReference>
<dbReference type="SMART" id="SM00875">
    <property type="entry name" value="BACK"/>
    <property type="match status" value="1"/>
</dbReference>
<sequence length="1436" mass="161451">MPPGFLVTPKFRSLIHRNQMVLGKRTREHSTDSNDKPISSSPLRRIIHDDNVSGVESMLRRRKQPKTTPVSSPSNNKMAWTKDDELIILGSIVDYEKETKLSHRSDWDAFYGYVKDFIEADFSKKQLTDKIRNLNKRFLGNKARCDDEEGPSFTDTEDDIIFKLSVIIWDSTNETECASDENVDQGKVVSVSLLPSLNIVDAPCVEHEKVSESNMDQAKDVPCVEHERVDENIEQAKDASLVEHERVDENMEQEKDVPCVEHEPVDENMDQAKDLPCVEDERVDKNVDQAKVLDLDKDAPCVEHEPTNENMDLDQEKDVPCVEHELVNENMDPEEVEMAVPCAEDGPLSNVSIETDKGEKEKSEEEFVAMKDALTDKDNNEEDGVNEFCAMKDALADKEKSEEDSADEYCALKDALEATTFFQSIGKYQQKALLQNLKNLRGPRRKELADELKELLDEEMKVRGKKLSLSAKLASAWEESCGNDSCRRPVYSESMAQLRSLHDDFVILVVDNNQPQEEDESSSSPCQEISISALDISSWDLYSATEELKFELIELGMSSSFKNHLTSMAFLAEASGHDHVSIEWNLETFLNLMRCIYDCALDVTSTSFLPLFDAALYFGVERLLSKCKRWLLLLASSNDSASPMLELPDLVQMWSFGLERDVDFVPDLCGAYLAKNLMLVKSDEYFGNVPYELLMCCIRHPHLTVDSEMHLADALLVWLDANKRLFDLSETSKDNIVNLMEQVRFSLLPLWFIAERRKSYGFSTFADHSIELVTKLTKMSSKCLVDSLRDGPPTDLRVRLTQYTEKLDLSGCTQLNEAILLLSVLPETYFTNPMWRKSLKSFLKNPEDDARNQEQSSQTTLPISSFETVQEVDISKCQKLDYIVTIKCISKSFPSLRKLRAAYLLNIKVSTMLELLQNFHKLTEVDLTVDIVPIIPCQASVFYTSPGLAQTPPIISLTYGSHIFDSGQVHRSLSSITRLTLEGRSDLYDKDLRSISRSCGSLCYLNIKGCALLSDACIAYVIERCKSLHSLIVCYTSFSENSVLALCADTSVTNSLASNLQMLHMSKCEGISETSLINLITRTKKLKSLCLRDTKVSDSVLCELSGSSLEALDISNTTISSMVLTCVISKNSNLKSLKARGCKNLIQSETMFNCLSKGSGLEELEIGWGFTYFSLVSMRPAVSSLRAISVGLGASLGEDGLNLLPSACPLLESIVLYFQEISDSALTSIVTSLKNLEELALSYCFGDITLQSFKFSIPNLRKLRLERVTRWMTNEDLFVLTQSCPNLTELKLVGCLHLNSDSQPIISSGWPGMISLHLEECGRITENGVASLYGCIALEDLLLRHNGSGIQKNFLLDASLKFPMLRLVSLDMCDAKEGKFDVPEEKEVRFLSIVKISRCKSQRCSLGRELAPVHRETLVMFWNGQNFTNTLLKQRL</sequence>
<dbReference type="Pfam" id="PF04504">
    <property type="entry name" value="GeBP-like_DBD"/>
    <property type="match status" value="1"/>
</dbReference>
<proteinExistence type="inferred from homology"/>
<dbReference type="InterPro" id="IPR053932">
    <property type="entry name" value="GeBP-like_DBD"/>
</dbReference>
<gene>
    <name evidence="5" type="ORF">HID58_063021</name>
</gene>
<feature type="compositionally biased region" description="Polar residues" evidence="3">
    <location>
        <begin position="66"/>
        <end position="76"/>
    </location>
</feature>
<dbReference type="Proteomes" id="UP000824890">
    <property type="component" value="Unassembled WGS sequence"/>
</dbReference>
<dbReference type="InterPro" id="IPR011705">
    <property type="entry name" value="BACK"/>
</dbReference>
<evidence type="ECO:0000256" key="3">
    <source>
        <dbReference type="SAM" id="MobiDB-lite"/>
    </source>
</evidence>
<dbReference type="SUPFAM" id="SSF52047">
    <property type="entry name" value="RNI-like"/>
    <property type="match status" value="2"/>
</dbReference>
<evidence type="ECO:0000313" key="6">
    <source>
        <dbReference type="Proteomes" id="UP000824890"/>
    </source>
</evidence>
<evidence type="ECO:0000256" key="1">
    <source>
        <dbReference type="ARBA" id="ARBA00002668"/>
    </source>
</evidence>
<name>A0ABQ8A349_BRANA</name>
<dbReference type="InterPro" id="IPR032675">
    <property type="entry name" value="LRR_dom_sf"/>
</dbReference>
<organism evidence="5 6">
    <name type="scientific">Brassica napus</name>
    <name type="common">Rape</name>
    <dbReference type="NCBI Taxonomy" id="3708"/>
    <lineage>
        <taxon>Eukaryota</taxon>
        <taxon>Viridiplantae</taxon>
        <taxon>Streptophyta</taxon>
        <taxon>Embryophyta</taxon>
        <taxon>Tracheophyta</taxon>
        <taxon>Spermatophyta</taxon>
        <taxon>Magnoliopsida</taxon>
        <taxon>eudicotyledons</taxon>
        <taxon>Gunneridae</taxon>
        <taxon>Pentapetalae</taxon>
        <taxon>rosids</taxon>
        <taxon>malvids</taxon>
        <taxon>Brassicales</taxon>
        <taxon>Brassicaceae</taxon>
        <taxon>Brassiceae</taxon>
        <taxon>Brassica</taxon>
    </lineage>
</organism>
<evidence type="ECO:0000259" key="4">
    <source>
        <dbReference type="SMART" id="SM00875"/>
    </source>
</evidence>
<evidence type="ECO:0000313" key="5">
    <source>
        <dbReference type="EMBL" id="KAH0886925.1"/>
    </source>
</evidence>
<dbReference type="Gene3D" id="1.25.40.420">
    <property type="match status" value="1"/>
</dbReference>
<comment type="caution">
    <text evidence="5">The sequence shown here is derived from an EMBL/GenBank/DDBJ whole genome shotgun (WGS) entry which is preliminary data.</text>
</comment>
<protein>
    <recommendedName>
        <fullName evidence="4">BACK domain-containing protein</fullName>
    </recommendedName>
</protein>
<dbReference type="Pfam" id="PF07707">
    <property type="entry name" value="BACK"/>
    <property type="match status" value="1"/>
</dbReference>
<dbReference type="EMBL" id="JAGKQM010000014">
    <property type="protein sequence ID" value="KAH0886925.1"/>
    <property type="molecule type" value="Genomic_DNA"/>
</dbReference>
<accession>A0ABQ8A349</accession>